<dbReference type="GO" id="GO:0032259">
    <property type="term" value="P:methylation"/>
    <property type="evidence" value="ECO:0007669"/>
    <property type="project" value="UniProtKB-KW"/>
</dbReference>
<keyword evidence="1" id="KW-0808">Transferase</keyword>
<dbReference type="RefSeq" id="WP_393970781.1">
    <property type="nucleotide sequence ID" value="NZ_CP133772.1"/>
</dbReference>
<name>A0AAX4NG94_9ARCH</name>
<dbReference type="Gene3D" id="3.40.50.150">
    <property type="entry name" value="Vaccinia Virus protein VP39"/>
    <property type="match status" value="1"/>
</dbReference>
<dbReference type="EMBL" id="CP133772">
    <property type="protein sequence ID" value="WYY00444.1"/>
    <property type="molecule type" value="Genomic_DNA"/>
</dbReference>
<accession>A0AAX4NG94</accession>
<dbReference type="SUPFAM" id="SSF53335">
    <property type="entry name" value="S-adenosyl-L-methionine-dependent methyltransferases"/>
    <property type="match status" value="1"/>
</dbReference>
<dbReference type="Pfam" id="PF13578">
    <property type="entry name" value="Methyltransf_24"/>
    <property type="match status" value="1"/>
</dbReference>
<dbReference type="GeneID" id="95967750"/>
<keyword evidence="2" id="KW-1185">Reference proteome</keyword>
<dbReference type="AlphaFoldDB" id="A0AAX4NG94"/>
<keyword evidence="1" id="KW-0489">Methyltransferase</keyword>
<sequence length="207" mass="23669">MEYESLNTLTDYLGVTEKRFRELIDSAGDIFHYAETATRGNDYWQVSQPEFRLIFAIAAAMKAEKIAETGVGPGTTSTAFLEAMEPFDGRLYSFDLGRKYGNSDEKPVGFVVPVNLRGRWTLTLGNSRETLEPGLEKYGPFDIFMHDSEHTYDHVTFELNAAMKHMKERFIIVVDNYNWTKAPEDFASSNGLRLIHPIDDMCLIFRE</sequence>
<reference evidence="1 2" key="1">
    <citation type="submission" date="2023-09" db="EMBL/GenBank/DDBJ databases">
        <authorList>
            <person name="Golyshina O.V."/>
            <person name="Lunev E.A."/>
            <person name="Bargiela R."/>
            <person name="Gaines M.C."/>
            <person name="Daum B."/>
            <person name="Bale N.J."/>
            <person name="Koenen M."/>
            <person name="Sinninghe Damst J.S."/>
            <person name="Yakimov M."/>
            <person name="Golyshin P.N."/>
        </authorList>
    </citation>
    <scope>NUCLEOTIDE SEQUENCE [LARGE SCALE GENOMIC DNA]</scope>
    <source>
        <strain evidence="1 2">M1</strain>
    </source>
</reference>
<protein>
    <submittedName>
        <fullName evidence="1">Class I SAM-dependent methyltransferase</fullName>
    </submittedName>
</protein>
<evidence type="ECO:0000313" key="2">
    <source>
        <dbReference type="Proteomes" id="UP001451606"/>
    </source>
</evidence>
<organism evidence="1 2">
    <name type="scientific">Oxyplasma meridianum</name>
    <dbReference type="NCBI Taxonomy" id="3073602"/>
    <lineage>
        <taxon>Archaea</taxon>
        <taxon>Methanobacteriati</taxon>
        <taxon>Thermoplasmatota</taxon>
        <taxon>Thermoplasmata</taxon>
        <taxon>Thermoplasmatales</taxon>
        <taxon>Thermoplasmataceae</taxon>
        <taxon>Oxyplasma</taxon>
    </lineage>
</organism>
<proteinExistence type="predicted"/>
<evidence type="ECO:0000313" key="1">
    <source>
        <dbReference type="EMBL" id="WYY00444.1"/>
    </source>
</evidence>
<dbReference type="GO" id="GO:0008168">
    <property type="term" value="F:methyltransferase activity"/>
    <property type="evidence" value="ECO:0007669"/>
    <property type="project" value="UniProtKB-KW"/>
</dbReference>
<dbReference type="InterPro" id="IPR029063">
    <property type="entry name" value="SAM-dependent_MTases_sf"/>
</dbReference>
<gene>
    <name evidence="1" type="ORF">OXIME_001014</name>
</gene>
<dbReference type="Proteomes" id="UP001451606">
    <property type="component" value="Chromosome"/>
</dbReference>
<dbReference type="KEGG" id="omr:OXIME_001014"/>